<feature type="chain" id="PRO_5012803954" evidence="1">
    <location>
        <begin position="20"/>
        <end position="81"/>
    </location>
</feature>
<evidence type="ECO:0000313" key="3">
    <source>
        <dbReference type="Proteomes" id="UP000242188"/>
    </source>
</evidence>
<dbReference type="EMBL" id="NEDP02001510">
    <property type="protein sequence ID" value="OWF53087.1"/>
    <property type="molecule type" value="Genomic_DNA"/>
</dbReference>
<sequence>MARVTCLLLLGCLLSCCMANTLESLVRRNTPKGHTFSAFVEICESCGEYFGNSLSYRCIMDRSLTTFRQCNTAVVSVNRRR</sequence>
<feature type="signal peptide" evidence="1">
    <location>
        <begin position="1"/>
        <end position="19"/>
    </location>
</feature>
<name>A0A210QWE0_MIZYE</name>
<gene>
    <name evidence="2" type="ORF">KP79_PYT00509</name>
</gene>
<evidence type="ECO:0000313" key="2">
    <source>
        <dbReference type="EMBL" id="OWF53087.1"/>
    </source>
</evidence>
<evidence type="ECO:0000256" key="1">
    <source>
        <dbReference type="SAM" id="SignalP"/>
    </source>
</evidence>
<organism evidence="2 3">
    <name type="scientific">Mizuhopecten yessoensis</name>
    <name type="common">Japanese scallop</name>
    <name type="synonym">Patinopecten yessoensis</name>
    <dbReference type="NCBI Taxonomy" id="6573"/>
    <lineage>
        <taxon>Eukaryota</taxon>
        <taxon>Metazoa</taxon>
        <taxon>Spiralia</taxon>
        <taxon>Lophotrochozoa</taxon>
        <taxon>Mollusca</taxon>
        <taxon>Bivalvia</taxon>
        <taxon>Autobranchia</taxon>
        <taxon>Pteriomorphia</taxon>
        <taxon>Pectinida</taxon>
        <taxon>Pectinoidea</taxon>
        <taxon>Pectinidae</taxon>
        <taxon>Mizuhopecten</taxon>
    </lineage>
</organism>
<accession>A0A210QWE0</accession>
<reference evidence="2 3" key="1">
    <citation type="journal article" date="2017" name="Nat. Ecol. Evol.">
        <title>Scallop genome provides insights into evolution of bilaterian karyotype and development.</title>
        <authorList>
            <person name="Wang S."/>
            <person name="Zhang J."/>
            <person name="Jiao W."/>
            <person name="Li J."/>
            <person name="Xun X."/>
            <person name="Sun Y."/>
            <person name="Guo X."/>
            <person name="Huan P."/>
            <person name="Dong B."/>
            <person name="Zhang L."/>
            <person name="Hu X."/>
            <person name="Sun X."/>
            <person name="Wang J."/>
            <person name="Zhao C."/>
            <person name="Wang Y."/>
            <person name="Wang D."/>
            <person name="Huang X."/>
            <person name="Wang R."/>
            <person name="Lv J."/>
            <person name="Li Y."/>
            <person name="Zhang Z."/>
            <person name="Liu B."/>
            <person name="Lu W."/>
            <person name="Hui Y."/>
            <person name="Liang J."/>
            <person name="Zhou Z."/>
            <person name="Hou R."/>
            <person name="Li X."/>
            <person name="Liu Y."/>
            <person name="Li H."/>
            <person name="Ning X."/>
            <person name="Lin Y."/>
            <person name="Zhao L."/>
            <person name="Xing Q."/>
            <person name="Dou J."/>
            <person name="Li Y."/>
            <person name="Mao J."/>
            <person name="Guo H."/>
            <person name="Dou H."/>
            <person name="Li T."/>
            <person name="Mu C."/>
            <person name="Jiang W."/>
            <person name="Fu Q."/>
            <person name="Fu X."/>
            <person name="Miao Y."/>
            <person name="Liu J."/>
            <person name="Yu Q."/>
            <person name="Li R."/>
            <person name="Liao H."/>
            <person name="Li X."/>
            <person name="Kong Y."/>
            <person name="Jiang Z."/>
            <person name="Chourrout D."/>
            <person name="Li R."/>
            <person name="Bao Z."/>
        </authorList>
    </citation>
    <scope>NUCLEOTIDE SEQUENCE [LARGE SCALE GENOMIC DNA]</scope>
    <source>
        <strain evidence="2 3">PY_sf001</strain>
    </source>
</reference>
<keyword evidence="1" id="KW-0732">Signal</keyword>
<dbReference type="Proteomes" id="UP000242188">
    <property type="component" value="Unassembled WGS sequence"/>
</dbReference>
<protein>
    <submittedName>
        <fullName evidence="2">Uncharacterized protein</fullName>
    </submittedName>
</protein>
<keyword evidence="3" id="KW-1185">Reference proteome</keyword>
<proteinExistence type="predicted"/>
<dbReference type="AlphaFoldDB" id="A0A210QWE0"/>
<comment type="caution">
    <text evidence="2">The sequence shown here is derived from an EMBL/GenBank/DDBJ whole genome shotgun (WGS) entry which is preliminary data.</text>
</comment>